<feature type="transmembrane region" description="Helical" evidence="12">
    <location>
        <begin position="6"/>
        <end position="22"/>
    </location>
</feature>
<keyword evidence="2" id="KW-1003">Cell membrane</keyword>
<comment type="caution">
    <text evidence="14">The sequence shown here is derived from an EMBL/GenBank/DDBJ whole genome shotgun (WGS) entry which is preliminary data.</text>
</comment>
<evidence type="ECO:0000256" key="3">
    <source>
        <dbReference type="ARBA" id="ARBA00022692"/>
    </source>
</evidence>
<dbReference type="PROSITE" id="PS50262">
    <property type="entry name" value="G_PROTEIN_RECEP_F1_2"/>
    <property type="match status" value="2"/>
</dbReference>
<feature type="compositionally biased region" description="Low complexity" evidence="11">
    <location>
        <begin position="681"/>
        <end position="706"/>
    </location>
</feature>
<dbReference type="PANTHER" id="PTHR24248:SF125">
    <property type="entry name" value="DOPAMINE D2-LIKE RECEPTOR"/>
    <property type="match status" value="1"/>
</dbReference>
<evidence type="ECO:0000256" key="10">
    <source>
        <dbReference type="RuleBase" id="RU000688"/>
    </source>
</evidence>
<dbReference type="SMART" id="SM01381">
    <property type="entry name" value="7TM_GPCR_Srsx"/>
    <property type="match status" value="1"/>
</dbReference>
<reference evidence="14" key="1">
    <citation type="submission" date="2021-02" db="EMBL/GenBank/DDBJ databases">
        <authorList>
            <person name="Nowell W R."/>
        </authorList>
    </citation>
    <scope>NUCLEOTIDE SEQUENCE</scope>
</reference>
<dbReference type="InterPro" id="IPR000276">
    <property type="entry name" value="GPCR_Rhodpsn"/>
</dbReference>
<feature type="compositionally biased region" description="Low complexity" evidence="11">
    <location>
        <begin position="789"/>
        <end position="803"/>
    </location>
</feature>
<keyword evidence="3 10" id="KW-0812">Transmembrane</keyword>
<keyword evidence="8 10" id="KW-0675">Receptor</keyword>
<dbReference type="SUPFAM" id="SSF81321">
    <property type="entry name" value="Family A G protein-coupled receptor-like"/>
    <property type="match status" value="2"/>
</dbReference>
<evidence type="ECO:0000256" key="7">
    <source>
        <dbReference type="ARBA" id="ARBA00023157"/>
    </source>
</evidence>
<evidence type="ECO:0000313" key="14">
    <source>
        <dbReference type="EMBL" id="CAF0762580.1"/>
    </source>
</evidence>
<protein>
    <recommendedName>
        <fullName evidence="13">G-protein coupled receptors family 1 profile domain-containing protein</fullName>
    </recommendedName>
</protein>
<comment type="similarity">
    <text evidence="10">Belongs to the G-protein coupled receptor 1 family.</text>
</comment>
<evidence type="ECO:0000256" key="8">
    <source>
        <dbReference type="ARBA" id="ARBA00023170"/>
    </source>
</evidence>
<evidence type="ECO:0000256" key="5">
    <source>
        <dbReference type="ARBA" id="ARBA00023040"/>
    </source>
</evidence>
<dbReference type="FunFam" id="1.20.1070.10:FF:000523">
    <property type="entry name" value="5-hydroxytryptamine receptor 2B"/>
    <property type="match status" value="1"/>
</dbReference>
<sequence length="975" mass="110781">MLVFSVIFVTAAGNILVCLAIARERKLQNTTNYFLMSLAIADCMVALLVMPMGMIAEAFGHFPLPHYCCVIFATADVLCCTSSIWHMSTMSMDRYFTIRFPFRYGRNKTKRIMLLKIIAVWAISLAISSPIFVLGIVDRRNVLINGICAPNNATFKVIGGVFAFYIPFIIMIVTYALTMRSLRNVLVHKRRYNRERRRDQTFRPLATIINQYAEIAHELRKTGRTTTTTTKTVVKKIPYAIITTTTASPIDKNHQFFFSSNGTLLMDQKNDTNRYGSFTTSNGQVVNISPTYMKPSDHETNHLTIAYIKHHSKKKQYDVMQRKDCDMSTVYEMTEYSKSSSSSDYRLATSSCVHQRRSVVIVDQTSTHPCEQQSYSESQNKEEQKIEFLNTNQLKEVAIIENQISEVVKEESDDDLPIVVQSDTNINTTLQSLENTTNNSVCLPKTSHSIEECFNFVIRLAELIYRYYYVNNHFQSAQKQLEYRNFLPIEYSSHHTGIVKTSPILPWSDTVLQPNNPSSNIYQGVVEIDATCVNNTQTICPTLLISTVPSKTQPNRILSTNNYTCNNDKLDVAKHYQSTSVTTSMTCLIENKQTTSVSTQTDNYPSIPKSISSFSEKNHDQHNVMSNRTKRAFSFSKRFLCTSLSTATPTRSQSEDEHAAAHVHSNSLFTNFFRHHKPKRSISNTGTGSGAGNSSTKSSLSWGQHSLSSYNQQKSAAVPHHHSSLLRQIECEMDSVLAQQRSRGSSASSIFFNNKLHHKKRRDKKRSVILSNIHNSTSGNSLRQQQIHSSSTSSSTFNSDTSNSRISRFLTSQRQQQHHFQQQQQEKIVAQNERKALRVLLIIFCVFVTLWTPFFICTFISAVCEKCREKIPSILWFWITWLGYTSSMANPVVYTIFSDTFRRAFCNLLRCRSSDSLFANQLSTKLSFQKGAIIRRPNGTGGCSGTSTPIGRERERNNNQDATIYVNKYNHDAIR</sequence>
<keyword evidence="7" id="KW-1015">Disulfide bond</keyword>
<accession>A0A813Q6A3</accession>
<dbReference type="Pfam" id="PF00001">
    <property type="entry name" value="7tm_1"/>
    <property type="match status" value="2"/>
</dbReference>
<dbReference type="AlphaFoldDB" id="A0A813Q6A3"/>
<dbReference type="PROSITE" id="PS00237">
    <property type="entry name" value="G_PROTEIN_RECEP_F1_1"/>
    <property type="match status" value="1"/>
</dbReference>
<keyword evidence="4 12" id="KW-1133">Transmembrane helix</keyword>
<dbReference type="InterPro" id="IPR017452">
    <property type="entry name" value="GPCR_Rhodpsn_7TM"/>
</dbReference>
<evidence type="ECO:0000256" key="4">
    <source>
        <dbReference type="ARBA" id="ARBA00022989"/>
    </source>
</evidence>
<feature type="transmembrane region" description="Helical" evidence="12">
    <location>
        <begin position="839"/>
        <end position="863"/>
    </location>
</feature>
<feature type="domain" description="G-protein coupled receptors family 1 profile" evidence="13">
    <location>
        <begin position="13"/>
        <end position="209"/>
    </location>
</feature>
<organism evidence="14 16">
    <name type="scientific">Didymodactylos carnosus</name>
    <dbReference type="NCBI Taxonomy" id="1234261"/>
    <lineage>
        <taxon>Eukaryota</taxon>
        <taxon>Metazoa</taxon>
        <taxon>Spiralia</taxon>
        <taxon>Gnathifera</taxon>
        <taxon>Rotifera</taxon>
        <taxon>Eurotatoria</taxon>
        <taxon>Bdelloidea</taxon>
        <taxon>Philodinida</taxon>
        <taxon>Philodinidae</taxon>
        <taxon>Didymodactylos</taxon>
    </lineage>
</organism>
<evidence type="ECO:0000256" key="6">
    <source>
        <dbReference type="ARBA" id="ARBA00023136"/>
    </source>
</evidence>
<proteinExistence type="inferred from homology"/>
<dbReference type="Proteomes" id="UP000663829">
    <property type="component" value="Unassembled WGS sequence"/>
</dbReference>
<dbReference type="Proteomes" id="UP000681722">
    <property type="component" value="Unassembled WGS sequence"/>
</dbReference>
<feature type="transmembrane region" description="Helical" evidence="12">
    <location>
        <begin position="113"/>
        <end position="137"/>
    </location>
</feature>
<keyword evidence="5 10" id="KW-0297">G-protein coupled receptor</keyword>
<feature type="domain" description="G-protein coupled receptors family 1 profile" evidence="13">
    <location>
        <begin position="805"/>
        <end position="894"/>
    </location>
</feature>
<dbReference type="PANTHER" id="PTHR24248">
    <property type="entry name" value="ADRENERGIC RECEPTOR-RELATED G-PROTEIN COUPLED RECEPTOR"/>
    <property type="match status" value="1"/>
</dbReference>
<gene>
    <name evidence="14" type="ORF">GPM918_LOCUS1472</name>
    <name evidence="15" type="ORF">SRO942_LOCUS1472</name>
</gene>
<keyword evidence="16" id="KW-1185">Reference proteome</keyword>
<evidence type="ECO:0000256" key="2">
    <source>
        <dbReference type="ARBA" id="ARBA00022475"/>
    </source>
</evidence>
<name>A0A813Q6A3_9BILA</name>
<evidence type="ECO:0000259" key="13">
    <source>
        <dbReference type="PROSITE" id="PS50262"/>
    </source>
</evidence>
<keyword evidence="6 12" id="KW-0472">Membrane</keyword>
<feature type="compositionally biased region" description="Polar residues" evidence="11">
    <location>
        <begin position="775"/>
        <end position="788"/>
    </location>
</feature>
<comment type="subcellular location">
    <subcellularLocation>
        <location evidence="1">Cell membrane</location>
        <topology evidence="1">Multi-pass membrane protein</topology>
    </subcellularLocation>
</comment>
<dbReference type="Gene3D" id="1.20.1070.10">
    <property type="entry name" value="Rhodopsin 7-helix transmembrane proteins"/>
    <property type="match status" value="2"/>
</dbReference>
<evidence type="ECO:0000313" key="15">
    <source>
        <dbReference type="EMBL" id="CAF3543651.1"/>
    </source>
</evidence>
<keyword evidence="9 10" id="KW-0807">Transducer</keyword>
<evidence type="ECO:0000256" key="1">
    <source>
        <dbReference type="ARBA" id="ARBA00004651"/>
    </source>
</evidence>
<dbReference type="GO" id="GO:0005886">
    <property type="term" value="C:plasma membrane"/>
    <property type="evidence" value="ECO:0007669"/>
    <property type="project" value="UniProtKB-SubCell"/>
</dbReference>
<feature type="region of interest" description="Disordered" evidence="11">
    <location>
        <begin position="678"/>
        <end position="706"/>
    </location>
</feature>
<evidence type="ECO:0000256" key="11">
    <source>
        <dbReference type="SAM" id="MobiDB-lite"/>
    </source>
</evidence>
<evidence type="ECO:0000256" key="9">
    <source>
        <dbReference type="ARBA" id="ARBA00023224"/>
    </source>
</evidence>
<dbReference type="OrthoDB" id="6358729at2759"/>
<feature type="transmembrane region" description="Helical" evidence="12">
    <location>
        <begin position="157"/>
        <end position="177"/>
    </location>
</feature>
<evidence type="ECO:0000313" key="16">
    <source>
        <dbReference type="Proteomes" id="UP000663829"/>
    </source>
</evidence>
<dbReference type="GO" id="GO:0004930">
    <property type="term" value="F:G protein-coupled receptor activity"/>
    <property type="evidence" value="ECO:0007669"/>
    <property type="project" value="UniProtKB-KW"/>
</dbReference>
<dbReference type="EMBL" id="CAJOBC010000136">
    <property type="protein sequence ID" value="CAF3543651.1"/>
    <property type="molecule type" value="Genomic_DNA"/>
</dbReference>
<dbReference type="PRINTS" id="PR00237">
    <property type="entry name" value="GPCRRHODOPSN"/>
</dbReference>
<feature type="region of interest" description="Disordered" evidence="11">
    <location>
        <begin position="775"/>
        <end position="803"/>
    </location>
</feature>
<dbReference type="EMBL" id="CAJNOQ010000136">
    <property type="protein sequence ID" value="CAF0762580.1"/>
    <property type="molecule type" value="Genomic_DNA"/>
</dbReference>
<feature type="transmembrane region" description="Helical" evidence="12">
    <location>
        <begin position="34"/>
        <end position="52"/>
    </location>
</feature>
<feature type="transmembrane region" description="Helical" evidence="12">
    <location>
        <begin position="875"/>
        <end position="897"/>
    </location>
</feature>
<evidence type="ECO:0000256" key="12">
    <source>
        <dbReference type="SAM" id="Phobius"/>
    </source>
</evidence>